<name>A0ABD1YET2_9MARC</name>
<keyword evidence="2" id="KW-1185">Reference proteome</keyword>
<dbReference type="Proteomes" id="UP001605036">
    <property type="component" value="Unassembled WGS sequence"/>
</dbReference>
<reference evidence="1 2" key="1">
    <citation type="submission" date="2024-09" db="EMBL/GenBank/DDBJ databases">
        <title>Chromosome-scale assembly of Riccia fluitans.</title>
        <authorList>
            <person name="Paukszto L."/>
            <person name="Sawicki J."/>
            <person name="Karawczyk K."/>
            <person name="Piernik-Szablinska J."/>
            <person name="Szczecinska M."/>
            <person name="Mazdziarz M."/>
        </authorList>
    </citation>
    <scope>NUCLEOTIDE SEQUENCE [LARGE SCALE GENOMIC DNA]</scope>
    <source>
        <strain evidence="1">Rf_01</strain>
        <tissue evidence="1">Aerial parts of the thallus</tissue>
    </source>
</reference>
<dbReference type="EMBL" id="JBHFFA010000004">
    <property type="protein sequence ID" value="KAL2629252.1"/>
    <property type="molecule type" value="Genomic_DNA"/>
</dbReference>
<comment type="caution">
    <text evidence="1">The sequence shown here is derived from an EMBL/GenBank/DDBJ whole genome shotgun (WGS) entry which is preliminary data.</text>
</comment>
<protein>
    <submittedName>
        <fullName evidence="1">Uncharacterized protein</fullName>
    </submittedName>
</protein>
<proteinExistence type="predicted"/>
<evidence type="ECO:0000313" key="1">
    <source>
        <dbReference type="EMBL" id="KAL2629252.1"/>
    </source>
</evidence>
<dbReference type="AlphaFoldDB" id="A0ABD1YET2"/>
<accession>A0ABD1YET2</accession>
<sequence length="118" mass="13730">MAIYLSIRLNREEKRSGSEIPQGNKQRACTVWVATESSTFKREGKYRVLLQYASEILIFLKLPKWWSFIIRNCSARRNREIAELTGQDELKERTAEDNSTVVRQDQPLPLEAVIDSSR</sequence>
<gene>
    <name evidence="1" type="ORF">R1flu_013938</name>
</gene>
<organism evidence="1 2">
    <name type="scientific">Riccia fluitans</name>
    <dbReference type="NCBI Taxonomy" id="41844"/>
    <lineage>
        <taxon>Eukaryota</taxon>
        <taxon>Viridiplantae</taxon>
        <taxon>Streptophyta</taxon>
        <taxon>Embryophyta</taxon>
        <taxon>Marchantiophyta</taxon>
        <taxon>Marchantiopsida</taxon>
        <taxon>Marchantiidae</taxon>
        <taxon>Marchantiales</taxon>
        <taxon>Ricciaceae</taxon>
        <taxon>Riccia</taxon>
    </lineage>
</organism>
<evidence type="ECO:0000313" key="2">
    <source>
        <dbReference type="Proteomes" id="UP001605036"/>
    </source>
</evidence>